<dbReference type="Proteomes" id="UP000095649">
    <property type="component" value="Unassembled WGS sequence"/>
</dbReference>
<dbReference type="AlphaFoldDB" id="A0A173VC63"/>
<evidence type="ECO:0000256" key="1">
    <source>
        <dbReference type="SAM" id="MobiDB-lite"/>
    </source>
</evidence>
<name>A0A173VC63_9FIRM</name>
<feature type="compositionally biased region" description="Basic and acidic residues" evidence="1">
    <location>
        <begin position="189"/>
        <end position="198"/>
    </location>
</feature>
<evidence type="ECO:0000313" key="3">
    <source>
        <dbReference type="Proteomes" id="UP000095649"/>
    </source>
</evidence>
<accession>A0A173VC63</accession>
<protein>
    <submittedName>
        <fullName evidence="2">Uncharacterized protein</fullName>
    </submittedName>
</protein>
<proteinExistence type="predicted"/>
<feature type="region of interest" description="Disordered" evidence="1">
    <location>
        <begin position="58"/>
        <end position="139"/>
    </location>
</feature>
<feature type="region of interest" description="Disordered" evidence="1">
    <location>
        <begin position="152"/>
        <end position="217"/>
    </location>
</feature>
<dbReference type="EMBL" id="CYXN01000043">
    <property type="protein sequence ID" value="CUN23847.1"/>
    <property type="molecule type" value="Genomic_DNA"/>
</dbReference>
<reference evidence="2 3" key="1">
    <citation type="submission" date="2015-09" db="EMBL/GenBank/DDBJ databases">
        <authorList>
            <consortium name="Pathogen Informatics"/>
        </authorList>
    </citation>
    <scope>NUCLEOTIDE SEQUENCE [LARGE SCALE GENOMIC DNA]</scope>
    <source>
        <strain evidence="2 3">2789STDY5834970</strain>
    </source>
</reference>
<evidence type="ECO:0000313" key="2">
    <source>
        <dbReference type="EMBL" id="CUN23847.1"/>
    </source>
</evidence>
<gene>
    <name evidence="2" type="ORF">ERS852582_02707</name>
</gene>
<organism evidence="2 3">
    <name type="scientific">Faecalibacterium prausnitzii</name>
    <dbReference type="NCBI Taxonomy" id="853"/>
    <lineage>
        <taxon>Bacteria</taxon>
        <taxon>Bacillati</taxon>
        <taxon>Bacillota</taxon>
        <taxon>Clostridia</taxon>
        <taxon>Eubacteriales</taxon>
        <taxon>Oscillospiraceae</taxon>
        <taxon>Faecalibacterium</taxon>
    </lineage>
</organism>
<feature type="compositionally biased region" description="Polar residues" evidence="1">
    <location>
        <begin position="102"/>
        <end position="116"/>
    </location>
</feature>
<sequence>MLASRADVYTIRCSCKQWPCTYTAPCVARTCWEESQTHIAATLWQRRSTHPARALMHAANAPRRGRSCTDRQHHTPPQHRQQNAQHHPHTYDQTARRHPGHTQHTPTQPRSDTQPPTLEAVQHPQPHTIRPPDSTKARPTIKPDRLFLLHDGTGHRPAETIGKNHTARPPPALPAASIFRRGDQPQIRQGEKHQHDHSPAPNKSGPALKADRRPRRE</sequence>